<dbReference type="Proteomes" id="UP000297700">
    <property type="component" value="Unassembled WGS sequence"/>
</dbReference>
<comment type="caution">
    <text evidence="2">The sequence shown here is derived from an EMBL/GenBank/DDBJ whole genome shotgun (WGS) entry which is preliminary data.</text>
</comment>
<evidence type="ECO:0000259" key="1">
    <source>
        <dbReference type="Pfam" id="PF21834"/>
    </source>
</evidence>
<dbReference type="InterPro" id="IPR054189">
    <property type="entry name" value="DUF6894"/>
</dbReference>
<sequence length="73" mass="7730">MRYYFHIVDKYGLTPDETGCEYADQDTAVLHAQRIAAELAKAGEFCRSGVVLLAAVSGPSGPGEGVIELTAKA</sequence>
<accession>A0A4Y9NRN9</accession>
<name>A0A4Y9NRN9_9BRAD</name>
<gene>
    <name evidence="2" type="ORF">E4K64_30265</name>
</gene>
<organism evidence="2 3">
    <name type="scientific">Bradyrhizobium frederickii</name>
    <dbReference type="NCBI Taxonomy" id="2560054"/>
    <lineage>
        <taxon>Bacteria</taxon>
        <taxon>Pseudomonadati</taxon>
        <taxon>Pseudomonadota</taxon>
        <taxon>Alphaproteobacteria</taxon>
        <taxon>Hyphomicrobiales</taxon>
        <taxon>Nitrobacteraceae</taxon>
        <taxon>Bradyrhizobium</taxon>
    </lineage>
</organism>
<protein>
    <recommendedName>
        <fullName evidence="1">DUF6894 domain-containing protein</fullName>
    </recommendedName>
</protein>
<dbReference type="EMBL" id="SPQS01000021">
    <property type="protein sequence ID" value="TFV70474.1"/>
    <property type="molecule type" value="Genomic_DNA"/>
</dbReference>
<dbReference type="RefSeq" id="WP_135166741.1">
    <property type="nucleotide sequence ID" value="NZ_SPQS01000021.1"/>
</dbReference>
<dbReference type="AlphaFoldDB" id="A0A4Y9NRN9"/>
<evidence type="ECO:0000313" key="2">
    <source>
        <dbReference type="EMBL" id="TFV70474.1"/>
    </source>
</evidence>
<proteinExistence type="predicted"/>
<reference evidence="2 3" key="1">
    <citation type="submission" date="2019-03" db="EMBL/GenBank/DDBJ databases">
        <title>Bradyrhizobium strains diversity.</title>
        <authorList>
            <person name="Urquiaga M.C.O."/>
            <person name="Hungria M."/>
            <person name="Delamuta J.R.M."/>
            <person name="Klepa M.S."/>
        </authorList>
    </citation>
    <scope>NUCLEOTIDE SEQUENCE [LARGE SCALE GENOMIC DNA]</scope>
    <source>
        <strain evidence="2 3">CNPSo 3426</strain>
    </source>
</reference>
<dbReference type="Pfam" id="PF21834">
    <property type="entry name" value="DUF6894"/>
    <property type="match status" value="1"/>
</dbReference>
<evidence type="ECO:0000313" key="3">
    <source>
        <dbReference type="Proteomes" id="UP000297700"/>
    </source>
</evidence>
<feature type="domain" description="DUF6894" evidence="1">
    <location>
        <begin position="2"/>
        <end position="42"/>
    </location>
</feature>